<proteinExistence type="predicted"/>
<reference evidence="1 2" key="1">
    <citation type="submission" date="2023-01" db="EMBL/GenBank/DDBJ databases">
        <authorList>
            <person name="Kreplak J."/>
        </authorList>
    </citation>
    <scope>NUCLEOTIDE SEQUENCE [LARGE SCALE GENOMIC DNA]</scope>
</reference>
<evidence type="ECO:0000313" key="2">
    <source>
        <dbReference type="Proteomes" id="UP001157006"/>
    </source>
</evidence>
<gene>
    <name evidence="1" type="ORF">VFH_II254440</name>
</gene>
<organism evidence="1 2">
    <name type="scientific">Vicia faba</name>
    <name type="common">Broad bean</name>
    <name type="synonym">Faba vulgaris</name>
    <dbReference type="NCBI Taxonomy" id="3906"/>
    <lineage>
        <taxon>Eukaryota</taxon>
        <taxon>Viridiplantae</taxon>
        <taxon>Streptophyta</taxon>
        <taxon>Embryophyta</taxon>
        <taxon>Tracheophyta</taxon>
        <taxon>Spermatophyta</taxon>
        <taxon>Magnoliopsida</taxon>
        <taxon>eudicotyledons</taxon>
        <taxon>Gunneridae</taxon>
        <taxon>Pentapetalae</taxon>
        <taxon>rosids</taxon>
        <taxon>fabids</taxon>
        <taxon>Fabales</taxon>
        <taxon>Fabaceae</taxon>
        <taxon>Papilionoideae</taxon>
        <taxon>50 kb inversion clade</taxon>
        <taxon>NPAAA clade</taxon>
        <taxon>Hologalegina</taxon>
        <taxon>IRL clade</taxon>
        <taxon>Fabeae</taxon>
        <taxon>Vicia</taxon>
    </lineage>
</organism>
<protein>
    <submittedName>
        <fullName evidence="1">Uncharacterized protein</fullName>
    </submittedName>
</protein>
<sequence>MPSPSSSLSTASLSTADHDISVHLISLKSINSPPSAFLNRATQPSINATTSTKTFPQTRSSHFRHGNPNFLISSAISKSSSILSDLRPEYRPLSCVVDELGRGRDKFTTSCFGFVVCLAETGREYSGLSEGSTYKFPCSIVQLSSDMKIIFRKMNSLKQITDDNAYQVKLKLKDKILKMVELYYLKEIPVASLDRVDLDLKDRDKARF</sequence>
<dbReference type="Proteomes" id="UP001157006">
    <property type="component" value="Chromosome 2"/>
</dbReference>
<evidence type="ECO:0000313" key="1">
    <source>
        <dbReference type="EMBL" id="CAI8601068.1"/>
    </source>
</evidence>
<keyword evidence="2" id="KW-1185">Reference proteome</keyword>
<dbReference type="EMBL" id="OX451737">
    <property type="protein sequence ID" value="CAI8601068.1"/>
    <property type="molecule type" value="Genomic_DNA"/>
</dbReference>
<accession>A0AAV0ZUW0</accession>
<name>A0AAV0ZUW0_VICFA</name>
<dbReference type="AlphaFoldDB" id="A0AAV0ZUW0"/>